<evidence type="ECO:0000259" key="5">
    <source>
        <dbReference type="PROSITE" id="PS50110"/>
    </source>
</evidence>
<dbReference type="Pfam" id="PF08448">
    <property type="entry name" value="PAS_4"/>
    <property type="match status" value="1"/>
</dbReference>
<evidence type="ECO:0000313" key="8">
    <source>
        <dbReference type="Proteomes" id="UP001567572"/>
    </source>
</evidence>
<dbReference type="InterPro" id="IPR029016">
    <property type="entry name" value="GAF-like_dom_sf"/>
</dbReference>
<dbReference type="Pfam" id="PF08663">
    <property type="entry name" value="HalX"/>
    <property type="match status" value="1"/>
</dbReference>
<accession>A0ABD5M4D3</accession>
<feature type="region of interest" description="Disordered" evidence="4">
    <location>
        <begin position="575"/>
        <end position="594"/>
    </location>
</feature>
<keyword evidence="8" id="KW-1185">Reference proteome</keyword>
<dbReference type="RefSeq" id="WP_371163169.1">
    <property type="nucleotide sequence ID" value="NZ_JBEDNX010000003.1"/>
</dbReference>
<keyword evidence="1" id="KW-0805">Transcription regulation</keyword>
<evidence type="ECO:0000256" key="2">
    <source>
        <dbReference type="ARBA" id="ARBA00023163"/>
    </source>
</evidence>
<dbReference type="SUPFAM" id="SSF55781">
    <property type="entry name" value="GAF domain-like"/>
    <property type="match status" value="2"/>
</dbReference>
<dbReference type="NCBIfam" id="TIGR00229">
    <property type="entry name" value="sensory_box"/>
    <property type="match status" value="1"/>
</dbReference>
<evidence type="ECO:0000259" key="6">
    <source>
        <dbReference type="PROSITE" id="PS50112"/>
    </source>
</evidence>
<dbReference type="PROSITE" id="PS50112">
    <property type="entry name" value="PAS"/>
    <property type="match status" value="1"/>
</dbReference>
<keyword evidence="2" id="KW-0804">Transcription</keyword>
<dbReference type="AlphaFoldDB" id="A0ABD5M4D3"/>
<dbReference type="InterPro" id="IPR011006">
    <property type="entry name" value="CheY-like_superfamily"/>
</dbReference>
<feature type="domain" description="PAS" evidence="6">
    <location>
        <begin position="203"/>
        <end position="275"/>
    </location>
</feature>
<dbReference type="Gene3D" id="3.30.450.40">
    <property type="match status" value="2"/>
</dbReference>
<dbReference type="SUPFAM" id="SSF55785">
    <property type="entry name" value="PYP-like sensor domain (PAS domain)"/>
    <property type="match status" value="1"/>
</dbReference>
<dbReference type="InterPro" id="IPR013656">
    <property type="entry name" value="PAS_4"/>
</dbReference>
<dbReference type="Gene3D" id="3.40.50.2300">
    <property type="match status" value="1"/>
</dbReference>
<dbReference type="PANTHER" id="PTHR34236:SF1">
    <property type="entry name" value="DIMETHYL SULFOXIDE REDUCTASE TRANSCRIPTIONAL ACTIVATOR"/>
    <property type="match status" value="1"/>
</dbReference>
<dbReference type="Gene3D" id="3.30.450.20">
    <property type="entry name" value="PAS domain"/>
    <property type="match status" value="1"/>
</dbReference>
<feature type="domain" description="Response regulatory" evidence="5">
    <location>
        <begin position="11"/>
        <end position="120"/>
    </location>
</feature>
<dbReference type="CDD" id="cd00130">
    <property type="entry name" value="PAS"/>
    <property type="match status" value="1"/>
</dbReference>
<organism evidence="7 8">
    <name type="scientific">Halorubrum miltondacostae</name>
    <dbReference type="NCBI Taxonomy" id="3076378"/>
    <lineage>
        <taxon>Archaea</taxon>
        <taxon>Methanobacteriati</taxon>
        <taxon>Methanobacteriota</taxon>
        <taxon>Stenosarchaea group</taxon>
        <taxon>Halobacteria</taxon>
        <taxon>Halobacteriales</taxon>
        <taxon>Haloferacaceae</taxon>
        <taxon>Halorubrum</taxon>
    </lineage>
</organism>
<evidence type="ECO:0000256" key="1">
    <source>
        <dbReference type="ARBA" id="ARBA00023015"/>
    </source>
</evidence>
<dbReference type="Pfam" id="PF04967">
    <property type="entry name" value="HTH_10"/>
    <property type="match status" value="1"/>
</dbReference>
<dbReference type="SMART" id="SM00091">
    <property type="entry name" value="PAS"/>
    <property type="match status" value="1"/>
</dbReference>
<evidence type="ECO:0000313" key="7">
    <source>
        <dbReference type="EMBL" id="MEZ3165126.1"/>
    </source>
</evidence>
<dbReference type="Pfam" id="PF00072">
    <property type="entry name" value="Response_reg"/>
    <property type="match status" value="1"/>
</dbReference>
<keyword evidence="3" id="KW-0597">Phosphoprotein</keyword>
<dbReference type="InterPro" id="IPR031803">
    <property type="entry name" value="BAT_GAF/HTH-assoc"/>
</dbReference>
<dbReference type="Proteomes" id="UP001567572">
    <property type="component" value="Unassembled WGS sequence"/>
</dbReference>
<dbReference type="InterPro" id="IPR000014">
    <property type="entry name" value="PAS"/>
</dbReference>
<dbReference type="InterPro" id="IPR001789">
    <property type="entry name" value="Sig_transdc_resp-reg_receiver"/>
</dbReference>
<dbReference type="PANTHER" id="PTHR34236">
    <property type="entry name" value="DIMETHYL SULFOXIDE REDUCTASE TRANSCRIPTIONAL ACTIVATOR"/>
    <property type="match status" value="1"/>
</dbReference>
<dbReference type="InterPro" id="IPR007050">
    <property type="entry name" value="HTH_bacterioopsin"/>
</dbReference>
<reference evidence="7 8" key="1">
    <citation type="submission" date="2024-06" db="EMBL/GenBank/DDBJ databases">
        <title>Halorubrum miltondacostae sp. nov., a potential PHA producer isolated from an inland solar saltern in Rio Maior, Portugal.</title>
        <authorList>
            <person name="Albuquerque L."/>
            <person name="Viver T."/>
            <person name="Barroso C."/>
            <person name="Claudino R."/>
            <person name="Galvan M."/>
            <person name="Simoes G."/>
            <person name="Lobo Da Cunha A."/>
            <person name="Egas C."/>
        </authorList>
    </citation>
    <scope>NUCLEOTIDE SEQUENCE [LARGE SCALE GENOMIC DNA]</scope>
    <source>
        <strain evidence="7 8">RMP-11</strain>
    </source>
</reference>
<comment type="caution">
    <text evidence="7">The sequence shown here is derived from an EMBL/GenBank/DDBJ whole genome shotgun (WGS) entry which is preliminary data.</text>
</comment>
<dbReference type="SUPFAM" id="SSF52172">
    <property type="entry name" value="CheY-like"/>
    <property type="match status" value="1"/>
</dbReference>
<feature type="modified residue" description="4-aspartylphosphate" evidence="3">
    <location>
        <position position="58"/>
    </location>
</feature>
<dbReference type="EMBL" id="JBEDNY010000006">
    <property type="protein sequence ID" value="MEZ3165126.1"/>
    <property type="molecule type" value="Genomic_DNA"/>
</dbReference>
<gene>
    <name evidence="7" type="ORF">ABNG04_14855</name>
</gene>
<evidence type="ECO:0000256" key="3">
    <source>
        <dbReference type="PROSITE-ProRule" id="PRU00169"/>
    </source>
</evidence>
<protein>
    <submittedName>
        <fullName evidence="7">Helix-turn-helix domain-containing protein</fullName>
    </submittedName>
</protein>
<dbReference type="InterPro" id="IPR035965">
    <property type="entry name" value="PAS-like_dom_sf"/>
</dbReference>
<sequence>MIAAERSELAEVLVVEDDQSLAELYAEWLAESYNVYTANDGAEALEQLDETIDVVLLDRMMPRLSGGEVLEAIRDTDFDPRVAMVTAVTPDLDVVQMGFDAYLEKPIEAASLLETVDRMLTRAEYDERLQELFSLIERKETLEAVQKTEKLENSGEYRSLTARLETVQVAVESLLTELPDEDFRVAVEHLRRTAAERTSERRYESLTEDVLDSSQEATVVVDAEGSVVWANEATETLLGLDRSDLRGREYARAAADHFQDIEAGTESLASLIRTGLAGHGDQLDATIRVPGDEAETERWLEYWSAPIETGLYAGGRIEHYHDITGRYKREQYLQTLHGATRALMAAETDDDVAALAVATATKDLDFPYAAVFARDEINGDLVPAASEATAAETGPTLPTLSGGTDPVWRAFADQTVYTRAESEQERPVTDEWLDDAFDDWMLCPLGQRGVFLVATTGGRSLSETKRTLAETWAANTRQALEQLARTRNLRDRDRELEQQNERLSRLDRINRLIRAIGPAVASADTRAEIETEVCRHLLQMDQITGAWIADVDLSTDATVCRAEAGSLDGYLSDIPRAESKTSETGPEEATPTVPARQAYEKRSSVSVTDLVTIESGVWWRDRGLTRGTNAVVAVPILHESTCFGAIEVHLDHPMGMASEEVGAIAELGVTIGHAISAIRQRDALLSGGGVHLTFSVDSNSKVSQLAAAVDAPLTVTDISRQDDGTCAVFLTVDVSPAHDSDRIGTQVRDTPSVSILRSDTSGMTCVLTLGPDAPTQQLVRQGAALQQVEIRSDSDRLAVTVQLPHETDVREYVDAVTGMLDGVELVSKKHAPIDWASASTVATTIDDRLTDRQLEALRIGFHAGYFDWPRSADADTVAAEIGIAQSTFSQHVRTAERKLLEALFS</sequence>
<dbReference type="PROSITE" id="PS50110">
    <property type="entry name" value="RESPONSE_REGULATORY"/>
    <property type="match status" value="1"/>
</dbReference>
<proteinExistence type="predicted"/>
<dbReference type="SMART" id="SM00448">
    <property type="entry name" value="REC"/>
    <property type="match status" value="1"/>
</dbReference>
<name>A0ABD5M4D3_9EURY</name>
<evidence type="ECO:0000256" key="4">
    <source>
        <dbReference type="SAM" id="MobiDB-lite"/>
    </source>
</evidence>
<dbReference type="CDD" id="cd17574">
    <property type="entry name" value="REC_OmpR"/>
    <property type="match status" value="1"/>
</dbReference>
<dbReference type="Pfam" id="PF15915">
    <property type="entry name" value="BAT"/>
    <property type="match status" value="1"/>
</dbReference>
<dbReference type="InterPro" id="IPR013971">
    <property type="entry name" value="HalX_domain"/>
</dbReference>